<dbReference type="Pfam" id="PF13478">
    <property type="entry name" value="XdhC_C"/>
    <property type="match status" value="1"/>
</dbReference>
<dbReference type="RefSeq" id="WP_182412067.1">
    <property type="nucleotide sequence ID" value="NZ_CP055153.1"/>
</dbReference>
<feature type="domain" description="XdhC Rossmann" evidence="2">
    <location>
        <begin position="208"/>
        <end position="352"/>
    </location>
</feature>
<dbReference type="PANTHER" id="PTHR30388:SF6">
    <property type="entry name" value="XANTHINE DEHYDROGENASE SUBUNIT A-RELATED"/>
    <property type="match status" value="1"/>
</dbReference>
<dbReference type="AlphaFoldDB" id="A0A7L7LA46"/>
<evidence type="ECO:0000259" key="2">
    <source>
        <dbReference type="Pfam" id="PF13478"/>
    </source>
</evidence>
<dbReference type="Gene3D" id="3.40.50.720">
    <property type="entry name" value="NAD(P)-binding Rossmann-like Domain"/>
    <property type="match status" value="1"/>
</dbReference>
<dbReference type="InterPro" id="IPR027051">
    <property type="entry name" value="XdhC_Rossmann_dom"/>
</dbReference>
<name>A0A7L7LA46_9BACT</name>
<dbReference type="Proteomes" id="UP000514509">
    <property type="component" value="Chromosome"/>
</dbReference>
<organism evidence="3 4">
    <name type="scientific">Adhaeribacter radiodurans</name>
    <dbReference type="NCBI Taxonomy" id="2745197"/>
    <lineage>
        <taxon>Bacteria</taxon>
        <taxon>Pseudomonadati</taxon>
        <taxon>Bacteroidota</taxon>
        <taxon>Cytophagia</taxon>
        <taxon>Cytophagales</taxon>
        <taxon>Hymenobacteraceae</taxon>
        <taxon>Adhaeribacter</taxon>
    </lineage>
</organism>
<protein>
    <submittedName>
        <fullName evidence="3">XdhC family protein</fullName>
    </submittedName>
</protein>
<gene>
    <name evidence="3" type="ORF">HUW48_16900</name>
</gene>
<evidence type="ECO:0000313" key="3">
    <source>
        <dbReference type="EMBL" id="QMU29607.1"/>
    </source>
</evidence>
<dbReference type="InterPro" id="IPR003777">
    <property type="entry name" value="XdhC_CoxI"/>
</dbReference>
<accession>A0A7L7LA46</accession>
<keyword evidence="4" id="KW-1185">Reference proteome</keyword>
<dbReference type="PANTHER" id="PTHR30388">
    <property type="entry name" value="ALDEHYDE OXIDOREDUCTASE MOLYBDENUM COFACTOR ASSEMBLY PROTEIN"/>
    <property type="match status" value="1"/>
</dbReference>
<reference evidence="3 4" key="2">
    <citation type="submission" date="2020-08" db="EMBL/GenBank/DDBJ databases">
        <title>Adhaeribacter dokdonensis sp. nov., isolated from the rhizosphere of Elymus tsukushiensis, a plant native to the Dokdo Islands, Republic of Korea.</title>
        <authorList>
            <person name="Ghim S.Y."/>
        </authorList>
    </citation>
    <scope>NUCLEOTIDE SEQUENCE [LARGE SCALE GENOMIC DNA]</scope>
    <source>
        <strain evidence="3 4">KUDC8001</strain>
    </source>
</reference>
<proteinExistence type="predicted"/>
<reference evidence="3 4" key="1">
    <citation type="submission" date="2020-06" db="EMBL/GenBank/DDBJ databases">
        <authorList>
            <person name="Hwang Y.J."/>
        </authorList>
    </citation>
    <scope>NUCLEOTIDE SEQUENCE [LARGE SCALE GENOMIC DNA]</scope>
    <source>
        <strain evidence="3 4">KUDC8001</strain>
    </source>
</reference>
<dbReference type="InterPro" id="IPR052698">
    <property type="entry name" value="MoCofactor_Util/Proc"/>
</dbReference>
<evidence type="ECO:0000259" key="1">
    <source>
        <dbReference type="Pfam" id="PF02625"/>
    </source>
</evidence>
<dbReference type="EMBL" id="CP055153">
    <property type="protein sequence ID" value="QMU29607.1"/>
    <property type="molecule type" value="Genomic_DNA"/>
</dbReference>
<sequence length="394" mass="43158">MKEIQDIVRAYGIARQLNKKTALATVVQVEGSAYRRAGARMLVTEEGELTGAISGGCLEGDALRRARLVMTQQKALLVTYDTTDDDDSRLGVGLGCNGIIQILIEPIVDEDPDNPIALLSAVISQRQQAVIVTLFSLQNRLGLQPGTCLLLPEKGDKRGDKYPRELGELLEKEGSQVLHSKKSIIRNYQLQDKVFSAFVEYLHPPVSVIVLGAGNDVQPLVQMASILGWQVTVIDGRTNYAVKARFPTAEKVLLAKPQQVLENISVDGQTVFLLMTHNYNYDLAMLRQLLPLPIEYVGVLGPKKKLNQMLEELESEGVEISSEQMQKIYGPLGLDIGAETPEEIALSAISEIKTVLAGKEGTFLRQKPQAIHERSVVDAPIAIADSQPVSEKVI</sequence>
<dbReference type="KEGG" id="add:HUW48_16900"/>
<evidence type="ECO:0000313" key="4">
    <source>
        <dbReference type="Proteomes" id="UP000514509"/>
    </source>
</evidence>
<feature type="domain" description="XdhC- CoxI" evidence="1">
    <location>
        <begin position="17"/>
        <end position="81"/>
    </location>
</feature>
<dbReference type="Pfam" id="PF02625">
    <property type="entry name" value="XdhC_CoxI"/>
    <property type="match status" value="1"/>
</dbReference>